<evidence type="ECO:0008006" key="4">
    <source>
        <dbReference type="Google" id="ProtNLM"/>
    </source>
</evidence>
<feature type="region of interest" description="Disordered" evidence="1">
    <location>
        <begin position="508"/>
        <end position="550"/>
    </location>
</feature>
<dbReference type="InterPro" id="IPR050667">
    <property type="entry name" value="PPR-containing_protein"/>
</dbReference>
<dbReference type="EMBL" id="SFCI01000093">
    <property type="protein sequence ID" value="TFY82616.1"/>
    <property type="molecule type" value="Genomic_DNA"/>
</dbReference>
<keyword evidence="3" id="KW-1185">Reference proteome</keyword>
<organism evidence="2 3">
    <name type="scientific">Hericium alpestre</name>
    <dbReference type="NCBI Taxonomy" id="135208"/>
    <lineage>
        <taxon>Eukaryota</taxon>
        <taxon>Fungi</taxon>
        <taxon>Dikarya</taxon>
        <taxon>Basidiomycota</taxon>
        <taxon>Agaricomycotina</taxon>
        <taxon>Agaricomycetes</taxon>
        <taxon>Russulales</taxon>
        <taxon>Hericiaceae</taxon>
        <taxon>Hericium</taxon>
    </lineage>
</organism>
<dbReference type="OrthoDB" id="185373at2759"/>
<reference evidence="2 3" key="1">
    <citation type="submission" date="2019-02" db="EMBL/GenBank/DDBJ databases">
        <title>Genome sequencing of the rare red list fungi Hericium alpestre (H. flagellum).</title>
        <authorList>
            <person name="Buettner E."/>
            <person name="Kellner H."/>
        </authorList>
    </citation>
    <scope>NUCLEOTIDE SEQUENCE [LARGE SCALE GENOMIC DNA]</scope>
    <source>
        <strain evidence="2 3">DSM 108284</strain>
    </source>
</reference>
<evidence type="ECO:0000313" key="2">
    <source>
        <dbReference type="EMBL" id="TFY82616.1"/>
    </source>
</evidence>
<dbReference type="InterPro" id="IPR011990">
    <property type="entry name" value="TPR-like_helical_dom_sf"/>
</dbReference>
<dbReference type="PANTHER" id="PTHR47939:SF5">
    <property type="entry name" value="PENTACOTRIPEPTIDE-REPEAT REGION OF PRORP DOMAIN-CONTAINING PROTEIN"/>
    <property type="match status" value="1"/>
</dbReference>
<dbReference type="PANTHER" id="PTHR47939">
    <property type="entry name" value="MEMBRANE-ASSOCIATED SALT-INDUCIBLE PROTEIN-LIKE"/>
    <property type="match status" value="1"/>
</dbReference>
<proteinExistence type="predicted"/>
<dbReference type="Proteomes" id="UP000298061">
    <property type="component" value="Unassembled WGS sequence"/>
</dbReference>
<dbReference type="AlphaFoldDB" id="A0A4Z0A6E7"/>
<protein>
    <recommendedName>
        <fullName evidence="4">Pentacotripeptide-repeat region of PRORP domain-containing protein</fullName>
    </recommendedName>
</protein>
<evidence type="ECO:0000256" key="1">
    <source>
        <dbReference type="SAM" id="MobiDB-lite"/>
    </source>
</evidence>
<gene>
    <name evidence="2" type="ORF">EWM64_g1402</name>
</gene>
<name>A0A4Z0A6E7_9AGAM</name>
<accession>A0A4Z0A6E7</accession>
<dbReference type="STRING" id="135208.A0A4Z0A6E7"/>
<comment type="caution">
    <text evidence="2">The sequence shown here is derived from an EMBL/GenBank/DDBJ whole genome shotgun (WGS) entry which is preliminary data.</text>
</comment>
<sequence length="805" mass="89730">MLICRSLILRGHLRAPVLHPSSTRWSSLLKNPVYTAPLDGRLLSSTLPRPETRYVALSLGYDPAAFLEKDSDASGHASPPVPDIIEKERPETAGPAYEAVTAQAQRVGPPAEARLDAPPLPEEYAARMAEMARQCGSSSELDRFARDILAQSTKPQRSEVAYMFLTSDLPLLDRATSLFLFRIIPRNVRTSLPLETALHITPLVLQSSQSSPILRDVATIFCNSLPPLPETDTQSFPPIDANVWICFRVIASLGLKGHPESALQLFTCLVEAGYIPQKAMNTTDRSSKDFNLVMINALVQSCMVWGWNSRALHLLRLPMKTEARLEDSMLLLTVNVVQSILEFATSEDLDLCYQFVESGFRKSRGMFPTDSIVELTYDAAKRLRRGDVAAQLYKFTRSSDVVAVHHFPLPQGPSLLWLFKRLTIKDKNTHLGRVLVKEVVDSAPRIPPRDRAPFIAFAAEHGYASHARALWERHSTGGHKSAVIGSAPVSVRLCSLFASLVKRESRTSEGALFDGDPSQAREAVLEGDGSSSHMEDKQLETPEGTGDGLQVERQTRLDDLHGFASRVVAAFRESKEPLTQASHQDLNALARCYFMLGEVAAGFSMFEILLGRQEVLDMHDVNVALASMAEQDPQAAYRILQRMIARGVRPDSISFGTVLHQAMRQKHFPVVQKVFAMIRAEGEQLTLKTMSSLIRASVLLSGDDIFALRENLRRAQRIIEANLSSPLLPAPNMGKFCVTHALRADDPILAFRFWQMLVQRKVQWSDRQHKLLRAHIRKRAVELGRQGKLLQDTVDFMVSELDTER</sequence>
<dbReference type="Gene3D" id="1.25.40.10">
    <property type="entry name" value="Tetratricopeptide repeat domain"/>
    <property type="match status" value="1"/>
</dbReference>
<evidence type="ECO:0000313" key="3">
    <source>
        <dbReference type="Proteomes" id="UP000298061"/>
    </source>
</evidence>